<feature type="compositionally biased region" description="Pro residues" evidence="1">
    <location>
        <begin position="357"/>
        <end position="372"/>
    </location>
</feature>
<sequence>MTASQPPQPPSGEQPEHPQGHHPQQPPQQQPPQGPPPGYGGPPAPGQQPPGHGQQPPPATRPRGTGSPATGSPATGSLATDRPGVRAARLRPAAGLRAAPGYGQPGYGPPPGYAPPPGYGPPPGYPGAYGQPGYGQPGYGAGHNPYARPPGTGMTFSFDLKRLKVADYLLAGGTLLFFVLAFFPWLTFGDEFFGFQLSGWDLGQVTSAFVLFLLATAWAVTPAFVDMTIGFPRSWITVGLAGLGWLLTLFAWLDALDGGFSIWALLGFLTATAILGVAGLSLVPEIRDRPAMPGRLAEAAQWASQPAPGFGQQPTQPQQPYGQSGPGQPAYGPPGQQPGSGQGSHEQSGRPVQPYGQQPPPPPAPPAAPPATPGGSTASGEGSGTPGPDERPTG</sequence>
<dbReference type="RefSeq" id="WP_324274355.1">
    <property type="nucleotide sequence ID" value="NZ_CP141261.1"/>
</dbReference>
<evidence type="ECO:0000256" key="1">
    <source>
        <dbReference type="SAM" id="MobiDB-lite"/>
    </source>
</evidence>
<feature type="region of interest" description="Disordered" evidence="1">
    <location>
        <begin position="1"/>
        <end position="85"/>
    </location>
</feature>
<protein>
    <submittedName>
        <fullName evidence="3">Uncharacterized protein</fullName>
    </submittedName>
</protein>
<feature type="compositionally biased region" description="Pro residues" evidence="1">
    <location>
        <begin position="1"/>
        <end position="12"/>
    </location>
</feature>
<evidence type="ECO:0000256" key="2">
    <source>
        <dbReference type="SAM" id="Phobius"/>
    </source>
</evidence>
<organism evidence="3 4">
    <name type="scientific">Blastococcus brunescens</name>
    <dbReference type="NCBI Taxonomy" id="1564165"/>
    <lineage>
        <taxon>Bacteria</taxon>
        <taxon>Bacillati</taxon>
        <taxon>Actinomycetota</taxon>
        <taxon>Actinomycetes</taxon>
        <taxon>Geodermatophilales</taxon>
        <taxon>Geodermatophilaceae</taxon>
        <taxon>Blastococcus</taxon>
    </lineage>
</organism>
<dbReference type="Proteomes" id="UP001324287">
    <property type="component" value="Chromosome"/>
</dbReference>
<feature type="compositionally biased region" description="Polar residues" evidence="1">
    <location>
        <begin position="67"/>
        <end position="78"/>
    </location>
</feature>
<reference evidence="3 4" key="1">
    <citation type="submission" date="2023-12" db="EMBL/GenBank/DDBJ databases">
        <title>Blastococcus brunescens sp. nov., an actonobacterium isolated from sandstone collected in sahara desert.</title>
        <authorList>
            <person name="Gtari M."/>
            <person name="Ghodhbane F."/>
        </authorList>
    </citation>
    <scope>NUCLEOTIDE SEQUENCE [LARGE SCALE GENOMIC DNA]</scope>
    <source>
        <strain evidence="3 4">BMG 8361</strain>
    </source>
</reference>
<feature type="transmembrane region" description="Helical" evidence="2">
    <location>
        <begin position="168"/>
        <end position="188"/>
    </location>
</feature>
<feature type="region of interest" description="Disordered" evidence="1">
    <location>
        <begin position="297"/>
        <end position="394"/>
    </location>
</feature>
<gene>
    <name evidence="3" type="ORF">U6N30_24630</name>
</gene>
<accession>A0ABZ1AYK0</accession>
<feature type="transmembrane region" description="Helical" evidence="2">
    <location>
        <begin position="234"/>
        <end position="253"/>
    </location>
</feature>
<keyword evidence="2" id="KW-1133">Transmembrane helix</keyword>
<keyword evidence="2" id="KW-0472">Membrane</keyword>
<dbReference type="EMBL" id="CP141261">
    <property type="protein sequence ID" value="WRL63006.1"/>
    <property type="molecule type" value="Genomic_DNA"/>
</dbReference>
<proteinExistence type="predicted"/>
<name>A0ABZ1AYK0_9ACTN</name>
<evidence type="ECO:0000313" key="3">
    <source>
        <dbReference type="EMBL" id="WRL63006.1"/>
    </source>
</evidence>
<feature type="compositionally biased region" description="Pro residues" evidence="1">
    <location>
        <begin position="24"/>
        <end position="48"/>
    </location>
</feature>
<keyword evidence="2" id="KW-0812">Transmembrane</keyword>
<keyword evidence="4" id="KW-1185">Reference proteome</keyword>
<feature type="compositionally biased region" description="Pro residues" evidence="1">
    <location>
        <begin position="107"/>
        <end position="125"/>
    </location>
</feature>
<evidence type="ECO:0000313" key="4">
    <source>
        <dbReference type="Proteomes" id="UP001324287"/>
    </source>
</evidence>
<feature type="transmembrane region" description="Helical" evidence="2">
    <location>
        <begin position="259"/>
        <end position="283"/>
    </location>
</feature>
<feature type="region of interest" description="Disordered" evidence="1">
    <location>
        <begin position="97"/>
        <end position="131"/>
    </location>
</feature>
<feature type="transmembrane region" description="Helical" evidence="2">
    <location>
        <begin position="208"/>
        <end position="227"/>
    </location>
</feature>
<feature type="compositionally biased region" description="Low complexity" evidence="1">
    <location>
        <begin position="305"/>
        <end position="330"/>
    </location>
</feature>